<dbReference type="UniPathway" id="UPA00575"/>
<organism evidence="2">
    <name type="scientific">Candidatus Caldatribacterium californiense</name>
    <dbReference type="NCBI Taxonomy" id="1454726"/>
    <lineage>
        <taxon>Bacteria</taxon>
        <taxon>Pseudomonadati</taxon>
        <taxon>Atribacterota</taxon>
        <taxon>Atribacteria</taxon>
        <taxon>Atribacterales</taxon>
        <taxon>Candidatus Caldatribacteriaceae</taxon>
        <taxon>Candidatus Caldatribacterium</taxon>
    </lineage>
</organism>
<feature type="binding site" evidence="1">
    <location>
        <position position="164"/>
    </location>
    <ligand>
        <name>dUMP</name>
        <dbReference type="ChEBI" id="CHEBI:246422"/>
        <note>ligand shared between dimeric partners</note>
    </ligand>
</feature>
<feature type="binding site" evidence="1">
    <location>
        <position position="159"/>
    </location>
    <ligand>
        <name>FAD</name>
        <dbReference type="ChEBI" id="CHEBI:57692"/>
        <note>ligand shared between neighboring subunits</note>
    </ligand>
</feature>
<feature type="active site" description="Involved in ionization of N3 of dUMP, leading to its activation" evidence="1">
    <location>
        <position position="164"/>
    </location>
</feature>
<dbReference type="PANTHER" id="PTHR34934">
    <property type="entry name" value="FLAVIN-DEPENDENT THYMIDYLATE SYNTHASE"/>
    <property type="match status" value="1"/>
</dbReference>
<dbReference type="HAMAP" id="MF_01408">
    <property type="entry name" value="ThyX"/>
    <property type="match status" value="1"/>
</dbReference>
<dbReference type="GO" id="GO:0006231">
    <property type="term" value="P:dTMP biosynthetic process"/>
    <property type="evidence" value="ECO:0007669"/>
    <property type="project" value="UniProtKB-UniRule"/>
</dbReference>
<dbReference type="EC" id="2.1.1.148" evidence="1"/>
<comment type="catalytic activity">
    <reaction evidence="1">
        <text>dUMP + (6R)-5,10-methylene-5,6,7,8-tetrahydrofolate + NADPH + H(+) = dTMP + (6S)-5,6,7,8-tetrahydrofolate + NADP(+)</text>
        <dbReference type="Rhea" id="RHEA:29043"/>
        <dbReference type="ChEBI" id="CHEBI:15378"/>
        <dbReference type="ChEBI" id="CHEBI:15636"/>
        <dbReference type="ChEBI" id="CHEBI:57453"/>
        <dbReference type="ChEBI" id="CHEBI:57783"/>
        <dbReference type="ChEBI" id="CHEBI:58349"/>
        <dbReference type="ChEBI" id="CHEBI:63528"/>
        <dbReference type="ChEBI" id="CHEBI:246422"/>
        <dbReference type="EC" id="2.1.1.148"/>
    </reaction>
</comment>
<comment type="pathway">
    <text evidence="1">Pyrimidine metabolism; dTTP biosynthesis.</text>
</comment>
<feature type="binding site" evidence="1">
    <location>
        <begin position="72"/>
        <end position="75"/>
    </location>
    <ligand>
        <name>dUMP</name>
        <dbReference type="ChEBI" id="CHEBI:246422"/>
        <note>ligand shared between dimeric partners</note>
    </ligand>
</feature>
<dbReference type="PANTHER" id="PTHR34934:SF1">
    <property type="entry name" value="FLAVIN-DEPENDENT THYMIDYLATE SYNTHASE"/>
    <property type="match status" value="1"/>
</dbReference>
<dbReference type="InterPro" id="IPR003669">
    <property type="entry name" value="Thymidylate_synthase_ThyX"/>
</dbReference>
<dbReference type="InterPro" id="IPR036098">
    <property type="entry name" value="Thymidylate_synthase_ThyX_sf"/>
</dbReference>
<name>A0A7V3YM10_9BACT</name>
<feature type="binding site" evidence="1">
    <location>
        <begin position="153"/>
        <end position="155"/>
    </location>
    <ligand>
        <name>FAD</name>
        <dbReference type="ChEBI" id="CHEBI:57692"/>
        <note>ligand shared between neighboring subunits</note>
    </ligand>
</feature>
<dbReference type="EMBL" id="DTEN01000228">
    <property type="protein sequence ID" value="HGI75177.1"/>
    <property type="molecule type" value="Genomic_DNA"/>
</dbReference>
<keyword evidence="1" id="KW-0545">Nucleotide biosynthesis</keyword>
<dbReference type="GO" id="GO:0050660">
    <property type="term" value="F:flavin adenine dinucleotide binding"/>
    <property type="evidence" value="ECO:0007669"/>
    <property type="project" value="UniProtKB-UniRule"/>
</dbReference>
<feature type="binding site" evidence="1">
    <location>
        <position position="83"/>
    </location>
    <ligand>
        <name>FAD</name>
        <dbReference type="ChEBI" id="CHEBI:57692"/>
        <note>ligand shared between neighboring subunits</note>
    </ligand>
</feature>
<dbReference type="NCBIfam" id="TIGR02170">
    <property type="entry name" value="thyX"/>
    <property type="match status" value="1"/>
</dbReference>
<dbReference type="GO" id="GO:0006235">
    <property type="term" value="P:dTTP biosynthetic process"/>
    <property type="evidence" value="ECO:0007669"/>
    <property type="project" value="UniProtKB-UniRule"/>
</dbReference>
<gene>
    <name evidence="1" type="primary">thyX</name>
    <name evidence="2" type="ORF">ENU96_05820</name>
</gene>
<feature type="binding site" evidence="1">
    <location>
        <position position="51"/>
    </location>
    <ligand>
        <name>FAD</name>
        <dbReference type="ChEBI" id="CHEBI:57692"/>
        <note>ligand shared between neighboring subunits</note>
    </ligand>
</feature>
<accession>A0A7V3YM10</accession>
<keyword evidence="1" id="KW-0274">FAD</keyword>
<keyword evidence="1 2" id="KW-0489">Methyltransferase</keyword>
<feature type="binding site" description="in other chain" evidence="1">
    <location>
        <begin position="83"/>
        <end position="87"/>
    </location>
    <ligand>
        <name>dUMP</name>
        <dbReference type="ChEBI" id="CHEBI:246422"/>
        <note>ligand shared between dimeric partners</note>
    </ligand>
</feature>
<comment type="subunit">
    <text evidence="1">Homotetramer.</text>
</comment>
<proteinExistence type="inferred from homology"/>
<dbReference type="Pfam" id="PF02511">
    <property type="entry name" value="Thy1"/>
    <property type="match status" value="1"/>
</dbReference>
<dbReference type="CDD" id="cd20175">
    <property type="entry name" value="ThyX"/>
    <property type="match status" value="1"/>
</dbReference>
<dbReference type="GO" id="GO:0070402">
    <property type="term" value="F:NADPH binding"/>
    <property type="evidence" value="ECO:0007669"/>
    <property type="project" value="TreeGrafter"/>
</dbReference>
<dbReference type="GO" id="GO:0050797">
    <property type="term" value="F:thymidylate synthase (FAD) activity"/>
    <property type="evidence" value="ECO:0007669"/>
    <property type="project" value="UniProtKB-UniRule"/>
</dbReference>
<dbReference type="GO" id="GO:0032259">
    <property type="term" value="P:methylation"/>
    <property type="evidence" value="ECO:0007669"/>
    <property type="project" value="UniProtKB-KW"/>
</dbReference>
<keyword evidence="1" id="KW-0285">Flavoprotein</keyword>
<dbReference type="Gene3D" id="3.30.1360.170">
    <property type="match status" value="1"/>
</dbReference>
<keyword evidence="1" id="KW-0521">NADP</keyword>
<keyword evidence="1 2" id="KW-0808">Transferase</keyword>
<comment type="cofactor">
    <cofactor evidence="1">
        <name>FAD</name>
        <dbReference type="ChEBI" id="CHEBI:57692"/>
    </cofactor>
    <text evidence="1">Binds 4 FAD per tetramer. Each FAD binding site is formed by three monomers.</text>
</comment>
<comment type="similarity">
    <text evidence="1">Belongs to the thymidylate synthase ThyX family.</text>
</comment>
<evidence type="ECO:0000256" key="1">
    <source>
        <dbReference type="HAMAP-Rule" id="MF_01408"/>
    </source>
</evidence>
<feature type="binding site" evidence="1">
    <location>
        <begin position="75"/>
        <end position="77"/>
    </location>
    <ligand>
        <name>FAD</name>
        <dbReference type="ChEBI" id="CHEBI:57692"/>
        <note>ligand shared between neighboring subunits</note>
    </ligand>
</feature>
<comment type="function">
    <text evidence="1">Catalyzes the reductive methylation of 2'-deoxyuridine-5'-monophosphate (dUMP) to 2'-deoxythymidine-5'-monophosphate (dTMP) while utilizing 5,10-methylenetetrahydrofolate (mTHF) as the methyl donor, and NADPH and FADH(2) as the reductant.</text>
</comment>
<reference evidence="2" key="1">
    <citation type="journal article" date="2020" name="mSystems">
        <title>Genome- and Community-Level Interaction Insights into Carbon Utilization and Element Cycling Functions of Hydrothermarchaeota in Hydrothermal Sediment.</title>
        <authorList>
            <person name="Zhou Z."/>
            <person name="Liu Y."/>
            <person name="Xu W."/>
            <person name="Pan J."/>
            <person name="Luo Z.H."/>
            <person name="Li M."/>
        </authorList>
    </citation>
    <scope>NUCLEOTIDE SEQUENCE [LARGE SCALE GENOMIC DNA]</scope>
    <source>
        <strain evidence="2">SpSt-716</strain>
    </source>
</reference>
<sequence>MRVTLLTHTPDPERAIALAARVCYSKEPPQDIAPEKARKLIRELFARGHESVLEHAFFSFLLEGISRVTSHQLVRHRLASYAQQSQRYVDLREASFVCPPSIAEYPRAKIVFDEVMTHALEAYEELCRLGVAKEDARYVFPQAVATNIVVSLNARELLHIARVRLCRRAQWEVREVVLRMIAEVGKVAPVLAEIAGPPCKFGPCPEGEKGCGRPWGTP</sequence>
<dbReference type="AlphaFoldDB" id="A0A7V3YM10"/>
<dbReference type="PROSITE" id="PS51331">
    <property type="entry name" value="THYX"/>
    <property type="match status" value="1"/>
</dbReference>
<dbReference type="GO" id="GO:0004799">
    <property type="term" value="F:thymidylate synthase activity"/>
    <property type="evidence" value="ECO:0007669"/>
    <property type="project" value="TreeGrafter"/>
</dbReference>
<dbReference type="SUPFAM" id="SSF69796">
    <property type="entry name" value="Thymidylate synthase-complementing protein Thy1"/>
    <property type="match status" value="1"/>
</dbReference>
<feature type="binding site" description="in other chain" evidence="1">
    <location>
        <position position="137"/>
    </location>
    <ligand>
        <name>dUMP</name>
        <dbReference type="ChEBI" id="CHEBI:246422"/>
        <note>ligand shared between dimeric partners</note>
    </ligand>
</feature>
<evidence type="ECO:0000313" key="2">
    <source>
        <dbReference type="EMBL" id="HGI75177.1"/>
    </source>
</evidence>
<comment type="caution">
    <text evidence="2">The sequence shown here is derived from an EMBL/GenBank/DDBJ whole genome shotgun (WGS) entry which is preliminary data.</text>
</comment>
<protein>
    <recommendedName>
        <fullName evidence="1">Flavin-dependent thymidylate synthase</fullName>
        <shortName evidence="1">FDTS</shortName>
        <ecNumber evidence="1">2.1.1.148</ecNumber>
    </recommendedName>
    <alternativeName>
        <fullName evidence="1">FAD-dependent thymidylate synthase</fullName>
    </alternativeName>
    <alternativeName>
        <fullName evidence="1">Thymidylate synthase ThyX</fullName>
        <shortName evidence="1">TS</shortName>
        <shortName evidence="1">TSase</shortName>
    </alternativeName>
</protein>